<dbReference type="PATRIC" id="fig|40335.7.peg.1601"/>
<organism evidence="2 3">
    <name type="scientific">Legionella tucsonensis</name>
    <dbReference type="NCBI Taxonomy" id="40335"/>
    <lineage>
        <taxon>Bacteria</taxon>
        <taxon>Pseudomonadati</taxon>
        <taxon>Pseudomonadota</taxon>
        <taxon>Gammaproteobacteria</taxon>
        <taxon>Legionellales</taxon>
        <taxon>Legionellaceae</taxon>
        <taxon>Legionella</taxon>
    </lineage>
</organism>
<dbReference type="Proteomes" id="UP000054693">
    <property type="component" value="Unassembled WGS sequence"/>
</dbReference>
<evidence type="ECO:0000313" key="3">
    <source>
        <dbReference type="Proteomes" id="UP000054693"/>
    </source>
</evidence>
<keyword evidence="3" id="KW-1185">Reference proteome</keyword>
<reference evidence="2 3" key="1">
    <citation type="submission" date="2015-11" db="EMBL/GenBank/DDBJ databases">
        <title>Genomic analysis of 38 Legionella species identifies large and diverse effector repertoires.</title>
        <authorList>
            <person name="Burstein D."/>
            <person name="Amaro F."/>
            <person name="Zusman T."/>
            <person name="Lifshitz Z."/>
            <person name="Cohen O."/>
            <person name="Gilbert J.A."/>
            <person name="Pupko T."/>
            <person name="Shuman H.A."/>
            <person name="Segal G."/>
        </authorList>
    </citation>
    <scope>NUCLEOTIDE SEQUENCE [LARGE SCALE GENOMIC DNA]</scope>
    <source>
        <strain evidence="2 3">ATCC 49180</strain>
    </source>
</reference>
<name>A0A0W0ZX40_9GAMM</name>
<evidence type="ECO:0000313" key="2">
    <source>
        <dbReference type="EMBL" id="KTD73662.1"/>
    </source>
</evidence>
<comment type="caution">
    <text evidence="2">The sequence shown here is derived from an EMBL/GenBank/DDBJ whole genome shotgun (WGS) entry which is preliminary data.</text>
</comment>
<dbReference type="EMBL" id="LNZA01000001">
    <property type="protein sequence ID" value="KTD73662.1"/>
    <property type="molecule type" value="Genomic_DNA"/>
</dbReference>
<feature type="signal peptide" evidence="1">
    <location>
        <begin position="1"/>
        <end position="22"/>
    </location>
</feature>
<evidence type="ECO:0000256" key="1">
    <source>
        <dbReference type="SAM" id="SignalP"/>
    </source>
</evidence>
<proteinExistence type="predicted"/>
<dbReference type="OrthoDB" id="5647333at2"/>
<keyword evidence="1" id="KW-0732">Signal</keyword>
<sequence>MMKRTLFIGMTLFFFLEPVVFATCNDFIPGSGQHFLATIPPASSTLSIITTTPRKIYPTAGIRILTPGYSIIGQSPSANGFVLFSVSDTMPAQFAIDGPIGTINIRLCLNGMGKKYSCEEYFLSIS</sequence>
<gene>
    <name evidence="2" type="ORF">Ltuc_1509</name>
</gene>
<feature type="chain" id="PRO_5006919158" evidence="1">
    <location>
        <begin position="23"/>
        <end position="126"/>
    </location>
</feature>
<protein>
    <submittedName>
        <fullName evidence="2">Secreted protein</fullName>
    </submittedName>
</protein>
<accession>A0A0W0ZX40</accession>
<dbReference type="AlphaFoldDB" id="A0A0W0ZX40"/>
<dbReference type="RefSeq" id="WP_058520674.1">
    <property type="nucleotide sequence ID" value="NZ_CAAAIP010000001.1"/>
</dbReference>